<keyword evidence="1" id="KW-1133">Transmembrane helix</keyword>
<proteinExistence type="predicted"/>
<keyword evidence="1" id="KW-0472">Membrane</keyword>
<evidence type="ECO:0000313" key="2">
    <source>
        <dbReference type="EMBL" id="AKF15813.1"/>
    </source>
</evidence>
<feature type="transmembrane region" description="Helical" evidence="1">
    <location>
        <begin position="59"/>
        <end position="80"/>
    </location>
</feature>
<keyword evidence="2" id="KW-0614">Plasmid</keyword>
<evidence type="ECO:0000256" key="1">
    <source>
        <dbReference type="SAM" id="Phobius"/>
    </source>
</evidence>
<gene>
    <name evidence="2" type="ORF">pJD12_370</name>
</gene>
<geneLocation type="plasmid" evidence="2">
    <name>pJD12</name>
</geneLocation>
<accession>A0A0F6WFI2</accession>
<protein>
    <submittedName>
        <fullName evidence="2">Uncharacterized protein</fullName>
    </submittedName>
</protein>
<sequence>MPGEPASSGHGPLEEPAIIPHPTRVGVWLIPDTEQGRAVIAQVPPARHPWPAERAHARILGSNALGILAGYTVFMAALAVMDQDLGLPLWPLWLLMALIAFRAVWSLTIKAVKAVSQCRNSRARRLLEGSGIACPAPLPLWGPEGEHYETFLHQSAHVPFQLDPVPPPKMTTLAHLPPRELSQAWREARSPDHAI</sequence>
<feature type="transmembrane region" description="Helical" evidence="1">
    <location>
        <begin position="92"/>
        <end position="112"/>
    </location>
</feature>
<dbReference type="RefSeq" id="WP_173233030.1">
    <property type="nucleotide sequence ID" value="NZ_KR152226.1"/>
</dbReference>
<dbReference type="AlphaFoldDB" id="A0A0F6WFI2"/>
<reference evidence="2" key="1">
    <citation type="journal article" date="2015" name="Genome Announc.">
        <title>Complete Genome Sequence of the Linear Plasmid pJD12 Hosted by Micrococcus sp. D12, Isolated from a High-Altitude Volcanic Lake in Argentina.</title>
        <authorList>
            <person name="Dib J.R."/>
            <person name="Angelov A."/>
            <person name="Liebl W."/>
            <person name="Dobber J."/>
            <person name="Voget S."/>
            <person name="Schuldes J."/>
            <person name="Gorriti M."/>
            <person name="Farias M.E."/>
            <person name="Meinhardt F."/>
            <person name="Daniel R."/>
        </authorList>
    </citation>
    <scope>NUCLEOTIDE SEQUENCE</scope>
    <source>
        <strain evidence="2">MG-2010-D12</strain>
        <plasmid evidence="2">pJD12</plasmid>
    </source>
</reference>
<keyword evidence="1" id="KW-0812">Transmembrane</keyword>
<dbReference type="EMBL" id="KR152226">
    <property type="protein sequence ID" value="AKF15813.1"/>
    <property type="molecule type" value="Genomic_DNA"/>
</dbReference>
<organism evidence="2">
    <name type="scientific">Micrococcus sp. MG-2010-D12</name>
    <dbReference type="NCBI Taxonomy" id="936902"/>
    <lineage>
        <taxon>Bacteria</taxon>
        <taxon>Bacillati</taxon>
        <taxon>Actinomycetota</taxon>
        <taxon>Actinomycetes</taxon>
        <taxon>Micrococcales</taxon>
        <taxon>Micrococcaceae</taxon>
        <taxon>Micrococcus</taxon>
    </lineage>
</organism>
<name>A0A0F6WFI2_9MICC</name>